<dbReference type="Proteomes" id="UP001220324">
    <property type="component" value="Unassembled WGS sequence"/>
</dbReference>
<accession>A0AAD6CT60</accession>
<name>A0AAD6CT60_9EURO</name>
<reference evidence="1 2" key="1">
    <citation type="journal article" date="2023" name="IMA Fungus">
        <title>Comparative genomic study of the Penicillium genus elucidates a diverse pangenome and 15 lateral gene transfer events.</title>
        <authorList>
            <person name="Petersen C."/>
            <person name="Sorensen T."/>
            <person name="Nielsen M.R."/>
            <person name="Sondergaard T.E."/>
            <person name="Sorensen J.L."/>
            <person name="Fitzpatrick D.A."/>
            <person name="Frisvad J.C."/>
            <person name="Nielsen K.L."/>
        </authorList>
    </citation>
    <scope>NUCLEOTIDE SEQUENCE [LARGE SCALE GENOMIC DNA]</scope>
    <source>
        <strain evidence="1 2">IBT 35679</strain>
    </source>
</reference>
<protein>
    <submittedName>
        <fullName evidence="1">Uncharacterized protein</fullName>
    </submittedName>
</protein>
<evidence type="ECO:0000313" key="1">
    <source>
        <dbReference type="EMBL" id="KAJ5538309.1"/>
    </source>
</evidence>
<evidence type="ECO:0000313" key="2">
    <source>
        <dbReference type="Proteomes" id="UP001220324"/>
    </source>
</evidence>
<comment type="caution">
    <text evidence="1">The sequence shown here is derived from an EMBL/GenBank/DDBJ whole genome shotgun (WGS) entry which is preliminary data.</text>
</comment>
<sequence length="190" mass="21428">MSTEIPNHIHYIIPQIRGEYINSLTNWEMGLYTSPKLDSYTLSGKLLAMAGHMGKNFLVSEIVDSPRIPICYRPRVNCIISVLLDTSEMIQADQNLLFTAPSVLANILRMLIVQIGRLTLVDVGDDKAIHMDRSADIMDASIAFRSFGLGAFQDCDAQQQNMLAGLWQKMHFVGRWCKCTQCVQRRFGCI</sequence>
<keyword evidence="2" id="KW-1185">Reference proteome</keyword>
<dbReference type="AlphaFoldDB" id="A0AAD6CT60"/>
<organism evidence="1 2">
    <name type="scientific">Penicillium frequentans</name>
    <dbReference type="NCBI Taxonomy" id="3151616"/>
    <lineage>
        <taxon>Eukaryota</taxon>
        <taxon>Fungi</taxon>
        <taxon>Dikarya</taxon>
        <taxon>Ascomycota</taxon>
        <taxon>Pezizomycotina</taxon>
        <taxon>Eurotiomycetes</taxon>
        <taxon>Eurotiomycetidae</taxon>
        <taxon>Eurotiales</taxon>
        <taxon>Aspergillaceae</taxon>
        <taxon>Penicillium</taxon>
    </lineage>
</organism>
<dbReference type="EMBL" id="JAQIZZ010000006">
    <property type="protein sequence ID" value="KAJ5538309.1"/>
    <property type="molecule type" value="Genomic_DNA"/>
</dbReference>
<gene>
    <name evidence="1" type="ORF">N7494_007788</name>
</gene>
<proteinExistence type="predicted"/>